<gene>
    <name evidence="1" type="ORF">L486_00129</name>
</gene>
<evidence type="ECO:0000313" key="2">
    <source>
        <dbReference type="Proteomes" id="UP000092583"/>
    </source>
</evidence>
<sequence length="98" mass="10584">MIWLIYLTDSLNADIAANLNANVLQASASADHALTPTRTRIRLADAVKPVLAHLVNVPAPTVPPRPRRKNRKVAHVETRAAVLQVNVPAMTVLPALGR</sequence>
<evidence type="ECO:0000313" key="1">
    <source>
        <dbReference type="EMBL" id="OCF60496.1"/>
    </source>
</evidence>
<reference evidence="1 2" key="1">
    <citation type="submission" date="2013-07" db="EMBL/GenBank/DDBJ databases">
        <title>The Genome Sequence of Kwoniella mangroviensis CBS10435.</title>
        <authorList>
            <consortium name="The Broad Institute Genome Sequencing Platform"/>
            <person name="Cuomo C."/>
            <person name="Litvintseva A."/>
            <person name="Chen Y."/>
            <person name="Heitman J."/>
            <person name="Sun S."/>
            <person name="Springer D."/>
            <person name="Dromer F."/>
            <person name="Young S.K."/>
            <person name="Zeng Q."/>
            <person name="Gargeya S."/>
            <person name="Fitzgerald M."/>
            <person name="Abouelleil A."/>
            <person name="Alvarado L."/>
            <person name="Berlin A.M."/>
            <person name="Chapman S.B."/>
            <person name="Dewar J."/>
            <person name="Goldberg J."/>
            <person name="Griggs A."/>
            <person name="Gujja S."/>
            <person name="Hansen M."/>
            <person name="Howarth C."/>
            <person name="Imamovic A."/>
            <person name="Larimer J."/>
            <person name="McCowan C."/>
            <person name="Murphy C."/>
            <person name="Pearson M."/>
            <person name="Priest M."/>
            <person name="Roberts A."/>
            <person name="Saif S."/>
            <person name="Shea T."/>
            <person name="Sykes S."/>
            <person name="Wortman J."/>
            <person name="Nusbaum C."/>
            <person name="Birren B."/>
        </authorList>
    </citation>
    <scope>NUCLEOTIDE SEQUENCE [LARGE SCALE GENOMIC DNA]</scope>
    <source>
        <strain evidence="1 2">CBS 10435</strain>
    </source>
</reference>
<accession>A0A1B9IY89</accession>
<dbReference type="AlphaFoldDB" id="A0A1B9IY89"/>
<name>A0A1B9IY89_9TREE</name>
<dbReference type="EMBL" id="KI669459">
    <property type="protein sequence ID" value="OCF60496.1"/>
    <property type="molecule type" value="Genomic_DNA"/>
</dbReference>
<protein>
    <submittedName>
        <fullName evidence="1">Uncharacterized protein</fullName>
    </submittedName>
</protein>
<dbReference type="Proteomes" id="UP000092583">
    <property type="component" value="Unassembled WGS sequence"/>
</dbReference>
<reference evidence="2" key="2">
    <citation type="submission" date="2013-12" db="EMBL/GenBank/DDBJ databases">
        <title>Evolution of pathogenesis and genome organization in the Tremellales.</title>
        <authorList>
            <person name="Cuomo C."/>
            <person name="Litvintseva A."/>
            <person name="Heitman J."/>
            <person name="Chen Y."/>
            <person name="Sun S."/>
            <person name="Springer D."/>
            <person name="Dromer F."/>
            <person name="Young S."/>
            <person name="Zeng Q."/>
            <person name="Chapman S."/>
            <person name="Gujja S."/>
            <person name="Saif S."/>
            <person name="Birren B."/>
        </authorList>
    </citation>
    <scope>NUCLEOTIDE SEQUENCE [LARGE SCALE GENOMIC DNA]</scope>
    <source>
        <strain evidence="2">CBS 10435</strain>
    </source>
</reference>
<keyword evidence="2" id="KW-1185">Reference proteome</keyword>
<organism evidence="1 2">
    <name type="scientific">Kwoniella mangroviensis CBS 10435</name>
    <dbReference type="NCBI Taxonomy" id="1331196"/>
    <lineage>
        <taxon>Eukaryota</taxon>
        <taxon>Fungi</taxon>
        <taxon>Dikarya</taxon>
        <taxon>Basidiomycota</taxon>
        <taxon>Agaricomycotina</taxon>
        <taxon>Tremellomycetes</taxon>
        <taxon>Tremellales</taxon>
        <taxon>Cryptococcaceae</taxon>
        <taxon>Kwoniella</taxon>
    </lineage>
</organism>
<proteinExistence type="predicted"/>